<protein>
    <submittedName>
        <fullName evidence="2">33641_t:CDS:1</fullName>
    </submittedName>
</protein>
<feature type="non-terminal residue" evidence="2">
    <location>
        <position position="127"/>
    </location>
</feature>
<feature type="non-terminal residue" evidence="2">
    <location>
        <position position="1"/>
    </location>
</feature>
<proteinExistence type="predicted"/>
<feature type="compositionally biased region" description="Polar residues" evidence="1">
    <location>
        <begin position="31"/>
        <end position="45"/>
    </location>
</feature>
<organism evidence="2 3">
    <name type="scientific">Gigaspora margarita</name>
    <dbReference type="NCBI Taxonomy" id="4874"/>
    <lineage>
        <taxon>Eukaryota</taxon>
        <taxon>Fungi</taxon>
        <taxon>Fungi incertae sedis</taxon>
        <taxon>Mucoromycota</taxon>
        <taxon>Glomeromycotina</taxon>
        <taxon>Glomeromycetes</taxon>
        <taxon>Diversisporales</taxon>
        <taxon>Gigasporaceae</taxon>
        <taxon>Gigaspora</taxon>
    </lineage>
</organism>
<sequence length="127" mass="14657">IASEKKTFNNSPDYFGVESDKSRDNSRRFSKTASMESSDLEYSNPEYSNPEFLVFESENNYEKDFNNEEMELNEEEVSQLIYENSSFYDLQLDNKASSGQLLYYSGSLKHTQQHKNKGLKEAAQGSM</sequence>
<keyword evidence="3" id="KW-1185">Reference proteome</keyword>
<feature type="region of interest" description="Disordered" evidence="1">
    <location>
        <begin position="1"/>
        <end position="45"/>
    </location>
</feature>
<evidence type="ECO:0000313" key="2">
    <source>
        <dbReference type="EMBL" id="CAG8831614.1"/>
    </source>
</evidence>
<reference evidence="2 3" key="1">
    <citation type="submission" date="2021-06" db="EMBL/GenBank/DDBJ databases">
        <authorList>
            <person name="Kallberg Y."/>
            <person name="Tangrot J."/>
            <person name="Rosling A."/>
        </authorList>
    </citation>
    <scope>NUCLEOTIDE SEQUENCE [LARGE SCALE GENOMIC DNA]</scope>
    <source>
        <strain evidence="2 3">120-4 pot B 10/14</strain>
    </source>
</reference>
<comment type="caution">
    <text evidence="2">The sequence shown here is derived from an EMBL/GenBank/DDBJ whole genome shotgun (WGS) entry which is preliminary data.</text>
</comment>
<evidence type="ECO:0000256" key="1">
    <source>
        <dbReference type="SAM" id="MobiDB-lite"/>
    </source>
</evidence>
<gene>
    <name evidence="2" type="ORF">GMARGA_LOCUS30725</name>
</gene>
<dbReference type="EMBL" id="CAJVQB010044038">
    <property type="protein sequence ID" value="CAG8831614.1"/>
    <property type="molecule type" value="Genomic_DNA"/>
</dbReference>
<accession>A0ABN7WIT9</accession>
<feature type="compositionally biased region" description="Basic and acidic residues" evidence="1">
    <location>
        <begin position="18"/>
        <end position="27"/>
    </location>
</feature>
<dbReference type="Proteomes" id="UP000789901">
    <property type="component" value="Unassembled WGS sequence"/>
</dbReference>
<evidence type="ECO:0000313" key="3">
    <source>
        <dbReference type="Proteomes" id="UP000789901"/>
    </source>
</evidence>
<name>A0ABN7WIT9_GIGMA</name>